<feature type="transmembrane region" description="Helical" evidence="1">
    <location>
        <begin position="130"/>
        <end position="153"/>
    </location>
</feature>
<dbReference type="RefSeq" id="WP_343760814.1">
    <property type="nucleotide sequence ID" value="NZ_BAAACG010000008.1"/>
</dbReference>
<keyword evidence="1" id="KW-1133">Transmembrane helix</keyword>
<feature type="transmembrane region" description="Helical" evidence="1">
    <location>
        <begin position="96"/>
        <end position="124"/>
    </location>
</feature>
<sequence>MKTRKIVIIALFIALSFIGANIKIMGTVAFDSMPGFLASLLIGPVYGAIIGAMGHFLTALTSGFPLSVPIHIIIMIAMALTMFLFGAFYKTFKNRNIYVAIALSTLVAVVVNGPLTIFAIVPIAGKGMLAMIPVLSLVALINIVVALLVYKFIPKKVVKLEK</sequence>
<accession>A0ABN1JG49</accession>
<dbReference type="Gene3D" id="1.10.1760.20">
    <property type="match status" value="1"/>
</dbReference>
<keyword evidence="1" id="KW-0812">Transmembrane</keyword>
<dbReference type="Pfam" id="PF12822">
    <property type="entry name" value="ECF_trnsprt"/>
    <property type="match status" value="1"/>
</dbReference>
<dbReference type="EMBL" id="BAAACG010000008">
    <property type="protein sequence ID" value="GAA0739093.1"/>
    <property type="molecule type" value="Genomic_DNA"/>
</dbReference>
<comment type="caution">
    <text evidence="2">The sequence shown here is derived from an EMBL/GenBank/DDBJ whole genome shotgun (WGS) entry which is preliminary data.</text>
</comment>
<evidence type="ECO:0000256" key="1">
    <source>
        <dbReference type="SAM" id="Phobius"/>
    </source>
</evidence>
<feature type="transmembrane region" description="Helical" evidence="1">
    <location>
        <begin position="6"/>
        <end position="24"/>
    </location>
</feature>
<gene>
    <name evidence="2" type="ORF">GCM10008906_17400</name>
</gene>
<feature type="transmembrane region" description="Helical" evidence="1">
    <location>
        <begin position="36"/>
        <end position="56"/>
    </location>
</feature>
<evidence type="ECO:0000313" key="2">
    <source>
        <dbReference type="EMBL" id="GAA0739093.1"/>
    </source>
</evidence>
<organism evidence="2 3">
    <name type="scientific">Clostridium oceanicum</name>
    <dbReference type="NCBI Taxonomy" id="1543"/>
    <lineage>
        <taxon>Bacteria</taxon>
        <taxon>Bacillati</taxon>
        <taxon>Bacillota</taxon>
        <taxon>Clostridia</taxon>
        <taxon>Eubacteriales</taxon>
        <taxon>Clostridiaceae</taxon>
        <taxon>Clostridium</taxon>
    </lineage>
</organism>
<reference evidence="2 3" key="1">
    <citation type="journal article" date="2019" name="Int. J. Syst. Evol. Microbiol.">
        <title>The Global Catalogue of Microorganisms (GCM) 10K type strain sequencing project: providing services to taxonomists for standard genome sequencing and annotation.</title>
        <authorList>
            <consortium name="The Broad Institute Genomics Platform"/>
            <consortium name="The Broad Institute Genome Sequencing Center for Infectious Disease"/>
            <person name="Wu L."/>
            <person name="Ma J."/>
        </authorList>
    </citation>
    <scope>NUCLEOTIDE SEQUENCE [LARGE SCALE GENOMIC DNA]</scope>
    <source>
        <strain evidence="2 3">JCM 1407</strain>
    </source>
</reference>
<dbReference type="InterPro" id="IPR024529">
    <property type="entry name" value="ECF_trnsprt_substrate-spec"/>
</dbReference>
<dbReference type="Proteomes" id="UP001501510">
    <property type="component" value="Unassembled WGS sequence"/>
</dbReference>
<keyword evidence="3" id="KW-1185">Reference proteome</keyword>
<keyword evidence="1" id="KW-0472">Membrane</keyword>
<proteinExistence type="predicted"/>
<protein>
    <submittedName>
        <fullName evidence="2">ECF transporter S component</fullName>
    </submittedName>
</protein>
<name>A0ABN1JG49_9CLOT</name>
<feature type="transmembrane region" description="Helical" evidence="1">
    <location>
        <begin position="68"/>
        <end position="89"/>
    </location>
</feature>
<evidence type="ECO:0000313" key="3">
    <source>
        <dbReference type="Proteomes" id="UP001501510"/>
    </source>
</evidence>